<proteinExistence type="predicted"/>
<accession>A0A0F9SZ78</accession>
<dbReference type="InterPro" id="IPR001451">
    <property type="entry name" value="Hexapep"/>
</dbReference>
<organism evidence="1">
    <name type="scientific">marine sediment metagenome</name>
    <dbReference type="NCBI Taxonomy" id="412755"/>
    <lineage>
        <taxon>unclassified sequences</taxon>
        <taxon>metagenomes</taxon>
        <taxon>ecological metagenomes</taxon>
    </lineage>
</organism>
<sequence>MNQEINVQRLEFVMEQRKKYPMEWNIKTLIPDWVTIGKRTDIHPGVFFSDQGFGFQWDGTEYVRIPHVGELLMEDKVEIFSGTNIVRPTLSVTFIGEGTKIDYNCHIAHNVKIGKHCLIIAGTILGGSVTIGNNCYLGIGCMIKNKVKIGNNVTIGMGAVVLNDVPDNYVMIGNPAKFLRNNAS</sequence>
<name>A0A0F9SZ78_9ZZZZ</name>
<gene>
    <name evidence="1" type="ORF">LCGC14_0716400</name>
</gene>
<comment type="caution">
    <text evidence="1">The sequence shown here is derived from an EMBL/GenBank/DDBJ whole genome shotgun (WGS) entry which is preliminary data.</text>
</comment>
<dbReference type="InterPro" id="IPR050179">
    <property type="entry name" value="Trans_hexapeptide_repeat"/>
</dbReference>
<dbReference type="Gene3D" id="2.160.10.10">
    <property type="entry name" value="Hexapeptide repeat proteins"/>
    <property type="match status" value="1"/>
</dbReference>
<dbReference type="PANTHER" id="PTHR43300:SF7">
    <property type="entry name" value="UDP-N-ACETYLBACILLOSAMINE N-ACETYLTRANSFERASE"/>
    <property type="match status" value="1"/>
</dbReference>
<dbReference type="SUPFAM" id="SSF51161">
    <property type="entry name" value="Trimeric LpxA-like enzymes"/>
    <property type="match status" value="1"/>
</dbReference>
<evidence type="ECO:0008006" key="2">
    <source>
        <dbReference type="Google" id="ProtNLM"/>
    </source>
</evidence>
<dbReference type="AlphaFoldDB" id="A0A0F9SZ78"/>
<dbReference type="EMBL" id="LAZR01001602">
    <property type="protein sequence ID" value="KKN42136.1"/>
    <property type="molecule type" value="Genomic_DNA"/>
</dbReference>
<dbReference type="PANTHER" id="PTHR43300">
    <property type="entry name" value="ACETYLTRANSFERASE"/>
    <property type="match status" value="1"/>
</dbReference>
<dbReference type="InterPro" id="IPR011004">
    <property type="entry name" value="Trimer_LpxA-like_sf"/>
</dbReference>
<reference evidence="1" key="1">
    <citation type="journal article" date="2015" name="Nature">
        <title>Complex archaea that bridge the gap between prokaryotes and eukaryotes.</title>
        <authorList>
            <person name="Spang A."/>
            <person name="Saw J.H."/>
            <person name="Jorgensen S.L."/>
            <person name="Zaremba-Niedzwiedzka K."/>
            <person name="Martijn J."/>
            <person name="Lind A.E."/>
            <person name="van Eijk R."/>
            <person name="Schleper C."/>
            <person name="Guy L."/>
            <person name="Ettema T.J."/>
        </authorList>
    </citation>
    <scope>NUCLEOTIDE SEQUENCE</scope>
</reference>
<dbReference type="Pfam" id="PF00132">
    <property type="entry name" value="Hexapep"/>
    <property type="match status" value="2"/>
</dbReference>
<evidence type="ECO:0000313" key="1">
    <source>
        <dbReference type="EMBL" id="KKN42136.1"/>
    </source>
</evidence>
<protein>
    <recommendedName>
        <fullName evidence="2">Acetyltransferase</fullName>
    </recommendedName>
</protein>